<protein>
    <recommendedName>
        <fullName evidence="5">Lipoprotein</fullName>
    </recommendedName>
</protein>
<keyword evidence="3" id="KW-1185">Reference proteome</keyword>
<evidence type="ECO:0000313" key="4">
    <source>
        <dbReference type="Proteomes" id="UP000231990"/>
    </source>
</evidence>
<name>A0A2M9ZMQ3_9LEPT</name>
<dbReference type="OrthoDB" id="336331at2"/>
<dbReference type="EMBL" id="NPDY01000005">
    <property type="protein sequence ID" value="PJZ70096.1"/>
    <property type="molecule type" value="Genomic_DNA"/>
</dbReference>
<evidence type="ECO:0000313" key="1">
    <source>
        <dbReference type="EMBL" id="PJZ70096.1"/>
    </source>
</evidence>
<evidence type="ECO:0000313" key="2">
    <source>
        <dbReference type="EMBL" id="PJZ73284.1"/>
    </source>
</evidence>
<dbReference type="PROSITE" id="PS51257">
    <property type="entry name" value="PROKAR_LIPOPROTEIN"/>
    <property type="match status" value="1"/>
</dbReference>
<organism evidence="2 4">
    <name type="scientific">Leptospira perolatii</name>
    <dbReference type="NCBI Taxonomy" id="2023191"/>
    <lineage>
        <taxon>Bacteria</taxon>
        <taxon>Pseudomonadati</taxon>
        <taxon>Spirochaetota</taxon>
        <taxon>Spirochaetia</taxon>
        <taxon>Leptospirales</taxon>
        <taxon>Leptospiraceae</taxon>
        <taxon>Leptospira</taxon>
    </lineage>
</organism>
<evidence type="ECO:0008006" key="5">
    <source>
        <dbReference type="Google" id="ProtNLM"/>
    </source>
</evidence>
<evidence type="ECO:0000313" key="3">
    <source>
        <dbReference type="Proteomes" id="UP000231962"/>
    </source>
</evidence>
<comment type="caution">
    <text evidence="2">The sequence shown here is derived from an EMBL/GenBank/DDBJ whole genome shotgun (WGS) entry which is preliminary data.</text>
</comment>
<reference evidence="3 4" key="1">
    <citation type="submission" date="2017-07" db="EMBL/GenBank/DDBJ databases">
        <title>Leptospira spp. isolated from tropical soils.</title>
        <authorList>
            <person name="Thibeaux R."/>
            <person name="Iraola G."/>
            <person name="Ferres I."/>
            <person name="Bierque E."/>
            <person name="Girault D."/>
            <person name="Soupe-Gilbert M.-E."/>
            <person name="Picardeau M."/>
            <person name="Goarant C."/>
        </authorList>
    </citation>
    <scope>NUCLEOTIDE SEQUENCE [LARGE SCALE GENOMIC DNA]</scope>
    <source>
        <strain evidence="2 4">FH1-B-B1</strain>
        <strain evidence="1 3">FH1-B-C1</strain>
    </source>
</reference>
<accession>A0A2M9ZMQ3</accession>
<proteinExistence type="predicted"/>
<dbReference type="Proteomes" id="UP000231990">
    <property type="component" value="Unassembled WGS sequence"/>
</dbReference>
<sequence length="157" mass="18077">MRINPFIPPLIVSLVLSCLSNQGRPGGKTPKELYDECMNTFSDENKCKELVLKTIPDADLSLLGPEPELSPEESAKVRIREELIHALLYQNKVFVKEQLGEPDEQKTVTMSNGMEEWIYRRPVSKYAEGSRPDKELKIRFQRGMVVRIVHTPPDRRR</sequence>
<gene>
    <name evidence="1" type="ORF">CH360_07665</name>
    <name evidence="2" type="ORF">CH373_09920</name>
</gene>
<dbReference type="AlphaFoldDB" id="A0A2M9ZMQ3"/>
<dbReference type="RefSeq" id="WP_100713432.1">
    <property type="nucleotide sequence ID" value="NZ_NPDY01000005.1"/>
</dbReference>
<dbReference type="Proteomes" id="UP000231962">
    <property type="component" value="Unassembled WGS sequence"/>
</dbReference>
<dbReference type="EMBL" id="NPDZ01000005">
    <property type="protein sequence ID" value="PJZ73284.1"/>
    <property type="molecule type" value="Genomic_DNA"/>
</dbReference>